<name>A0A3P8G971_HELPZ</name>
<dbReference type="AlphaFoldDB" id="A0A3P8G971"/>
<accession>A0A3P8G971</accession>
<dbReference type="OrthoDB" id="5411773at2759"/>
<dbReference type="EMBL" id="UZAH01033830">
    <property type="protein sequence ID" value="VDP31539.1"/>
    <property type="molecule type" value="Genomic_DNA"/>
</dbReference>
<reference evidence="1" key="1">
    <citation type="submission" date="2018-11" db="EMBL/GenBank/DDBJ databases">
        <authorList>
            <consortium name="Pathogen Informatics"/>
        </authorList>
    </citation>
    <scope>NUCLEOTIDE SEQUENCE [LARGE SCALE GENOMIC DNA]</scope>
</reference>
<dbReference type="Gene3D" id="3.30.40.10">
    <property type="entry name" value="Zinc/RING finger domain, C3HC4 (zinc finger)"/>
    <property type="match status" value="1"/>
</dbReference>
<sequence length="70" mass="8053">MFGLLSTDAFFPPMRCWRDSYEDRSGYCKNEWFHFQCVGLTSSPVCDSLHRKSDGGCGQLIACSRRRTHT</sequence>
<evidence type="ECO:0000313" key="1">
    <source>
        <dbReference type="EMBL" id="VDP31539.1"/>
    </source>
</evidence>
<gene>
    <name evidence="1" type="ORF">HPBE_LOCUS22279</name>
</gene>
<proteinExistence type="predicted"/>
<dbReference type="InterPro" id="IPR013083">
    <property type="entry name" value="Znf_RING/FYVE/PHD"/>
</dbReference>
<protein>
    <submittedName>
        <fullName evidence="1">Uncharacterized protein</fullName>
    </submittedName>
</protein>
<organism evidence="1">
    <name type="scientific">Heligmosomoides polygyrus</name>
    <name type="common">Parasitic roundworm</name>
    <dbReference type="NCBI Taxonomy" id="6339"/>
    <lineage>
        <taxon>Eukaryota</taxon>
        <taxon>Metazoa</taxon>
        <taxon>Ecdysozoa</taxon>
        <taxon>Nematoda</taxon>
        <taxon>Chromadorea</taxon>
        <taxon>Rhabditida</taxon>
        <taxon>Rhabditina</taxon>
        <taxon>Rhabditomorpha</taxon>
        <taxon>Strongyloidea</taxon>
        <taxon>Heligmosomidae</taxon>
        <taxon>Heligmosomoides</taxon>
    </lineage>
</organism>